<feature type="transmembrane region" description="Helical" evidence="6">
    <location>
        <begin position="108"/>
        <end position="128"/>
    </location>
</feature>
<comment type="subcellular location">
    <subcellularLocation>
        <location evidence="1">Cell membrane</location>
        <topology evidence="1">Multi-pass membrane protein</topology>
    </subcellularLocation>
</comment>
<keyword evidence="3 6" id="KW-0812">Transmembrane</keyword>
<evidence type="ECO:0000256" key="4">
    <source>
        <dbReference type="ARBA" id="ARBA00022989"/>
    </source>
</evidence>
<evidence type="ECO:0000256" key="2">
    <source>
        <dbReference type="ARBA" id="ARBA00022475"/>
    </source>
</evidence>
<evidence type="ECO:0000256" key="6">
    <source>
        <dbReference type="SAM" id="Phobius"/>
    </source>
</evidence>
<dbReference type="GO" id="GO:0005886">
    <property type="term" value="C:plasma membrane"/>
    <property type="evidence" value="ECO:0007669"/>
    <property type="project" value="UniProtKB-SubCell"/>
</dbReference>
<feature type="domain" description="Sulfatase N-terminal" evidence="7">
    <location>
        <begin position="161"/>
        <end position="443"/>
    </location>
</feature>
<name>J4KS60_9GAMM</name>
<dbReference type="InterPro" id="IPR050448">
    <property type="entry name" value="OpgB/LTA_synthase_biosynth"/>
</dbReference>
<dbReference type="SUPFAM" id="SSF53649">
    <property type="entry name" value="Alkaline phosphatase-like"/>
    <property type="match status" value="1"/>
</dbReference>
<dbReference type="PANTHER" id="PTHR47371:SF3">
    <property type="entry name" value="PHOSPHOGLYCEROL TRANSFERASE I"/>
    <property type="match status" value="1"/>
</dbReference>
<keyword evidence="8" id="KW-0808">Transferase</keyword>
<reference evidence="8 9" key="1">
    <citation type="journal article" date="2012" name="ISME J.">
        <title>Genomic insights to SAR86, an abundant and uncultivated marine bacterial lineage.</title>
        <authorList>
            <person name="Dupont C.L."/>
            <person name="Rusch D.B."/>
            <person name="Yooseph S."/>
            <person name="Lombardo M.J."/>
            <person name="Richter R.A."/>
            <person name="Valas R."/>
            <person name="Novotny M."/>
            <person name="Yee-Greenbaum J."/>
            <person name="Selengut J.D."/>
            <person name="Haft D.H."/>
            <person name="Halpern A.L."/>
            <person name="Lasken R.S."/>
            <person name="Nealson K."/>
            <person name="Friedman R."/>
            <person name="Venter J.C."/>
        </authorList>
    </citation>
    <scope>NUCLEOTIDE SEQUENCE [LARGE SCALE GENOMIC DNA]</scope>
</reference>
<keyword evidence="5 6" id="KW-0472">Membrane</keyword>
<dbReference type="GO" id="GO:0016740">
    <property type="term" value="F:transferase activity"/>
    <property type="evidence" value="ECO:0007669"/>
    <property type="project" value="UniProtKB-KW"/>
</dbReference>
<organism evidence="8 9">
    <name type="scientific">SAR86 cluster bacterium SAR86A</name>
    <dbReference type="NCBI Taxonomy" id="1123866"/>
    <lineage>
        <taxon>Bacteria</taxon>
        <taxon>Pseudomonadati</taxon>
        <taxon>Pseudomonadota</taxon>
        <taxon>Gammaproteobacteria</taxon>
        <taxon>SAR86 cluster</taxon>
    </lineage>
</organism>
<gene>
    <name evidence="8" type="ORF">NT01SARS_0629</name>
</gene>
<dbReference type="InterPro" id="IPR000917">
    <property type="entry name" value="Sulfatase_N"/>
</dbReference>
<evidence type="ECO:0000313" key="8">
    <source>
        <dbReference type="EMBL" id="EJP72139.1"/>
    </source>
</evidence>
<keyword evidence="2" id="KW-1003">Cell membrane</keyword>
<dbReference type="STRING" id="1123866.NT01SARS_0629"/>
<proteinExistence type="predicted"/>
<dbReference type="AlphaFoldDB" id="J4KS60"/>
<feature type="transmembrane region" description="Helical" evidence="6">
    <location>
        <begin position="30"/>
        <end position="47"/>
    </location>
</feature>
<dbReference type="HOGENOM" id="CLU_023986_1_0_6"/>
<dbReference type="PANTHER" id="PTHR47371">
    <property type="entry name" value="LIPOTEICHOIC ACID SYNTHASE"/>
    <property type="match status" value="1"/>
</dbReference>
<evidence type="ECO:0000256" key="3">
    <source>
        <dbReference type="ARBA" id="ARBA00022692"/>
    </source>
</evidence>
<sequence length="604" mass="69256">MYLSLLLILVSFFLLKGILQSDSKLKKYVILITFYLNYFLLTVYVLFNFLSGDGINDAIIFHVKFGINGFGVNEYIIPSIIFIFFNLIAFSSSRIFLRNLTDQKSKLITNRTLSLTILVLSIIFNPFYKDIYELLSDRSNNYQVDKNSFYEQDIIFSDTRKNIVFIYLEQIERTYLNEDLFPNLLPNLKTLEKQSISFTNIDSPRATNWTIAGMAATQCGVPLLTPIASENSMSGMDKFLPLANCMGDILNEESYKLHYIGGSDLDFAGKGNFYKTHNFDSVEGWYELQNKIKDKNYRSPWGVYDDELLDIVYDRIEILSKANENFGLFALTLDTHHPNGYISASCENKIYGDGTNSILNSIHCVDELIGKFMEKFLNSEIYNNTTLVLLSDHLALKNTASEVLKNANRSNLFMIFDKDAKPQLINDIGNSFDIGPTVMSFLGANTNGLGLGRNLITNESLSLDLNINEVIDANKRKILELWSFPKIDQGFSISIDQLKIFFGNRYINFPALIVLNSSNEVDQIMFDFYYANPLSNKVNRLNKNVNFIWLDKCEKIFINKFINNNKNKGYCILLENKKNSQFEVIAAEENRINSAYLKNFFNNE</sequence>
<evidence type="ECO:0000256" key="5">
    <source>
        <dbReference type="ARBA" id="ARBA00023136"/>
    </source>
</evidence>
<evidence type="ECO:0000259" key="7">
    <source>
        <dbReference type="Pfam" id="PF00884"/>
    </source>
</evidence>
<dbReference type="Gene3D" id="3.40.720.10">
    <property type="entry name" value="Alkaline Phosphatase, subunit A"/>
    <property type="match status" value="1"/>
</dbReference>
<keyword evidence="4 6" id="KW-1133">Transmembrane helix</keyword>
<dbReference type="Pfam" id="PF00884">
    <property type="entry name" value="Sulfatase"/>
    <property type="match status" value="1"/>
</dbReference>
<feature type="transmembrane region" description="Helical" evidence="6">
    <location>
        <begin position="76"/>
        <end position="96"/>
    </location>
</feature>
<evidence type="ECO:0000256" key="1">
    <source>
        <dbReference type="ARBA" id="ARBA00004651"/>
    </source>
</evidence>
<accession>J4KS60</accession>
<dbReference type="EMBL" id="JH611156">
    <property type="protein sequence ID" value="EJP72139.1"/>
    <property type="molecule type" value="Genomic_DNA"/>
</dbReference>
<dbReference type="CDD" id="cd16015">
    <property type="entry name" value="LTA_synthase"/>
    <property type="match status" value="1"/>
</dbReference>
<evidence type="ECO:0000313" key="9">
    <source>
        <dbReference type="Proteomes" id="UP000010305"/>
    </source>
</evidence>
<dbReference type="Proteomes" id="UP000010305">
    <property type="component" value="Unassembled WGS sequence"/>
</dbReference>
<protein>
    <submittedName>
        <fullName evidence="8">Phosphoglycerol transferase I</fullName>
    </submittedName>
</protein>
<dbReference type="InterPro" id="IPR017850">
    <property type="entry name" value="Alkaline_phosphatase_core_sf"/>
</dbReference>